<dbReference type="EMBL" id="LR796701">
    <property type="protein sequence ID" value="CAB4161055.1"/>
    <property type="molecule type" value="Genomic_DNA"/>
</dbReference>
<proteinExistence type="predicted"/>
<dbReference type="EMBL" id="LR796796">
    <property type="protein sequence ID" value="CAB4166463.1"/>
    <property type="molecule type" value="Genomic_DNA"/>
</dbReference>
<organism evidence="3">
    <name type="scientific">uncultured Caudovirales phage</name>
    <dbReference type="NCBI Taxonomy" id="2100421"/>
    <lineage>
        <taxon>Viruses</taxon>
        <taxon>Duplodnaviria</taxon>
        <taxon>Heunggongvirae</taxon>
        <taxon>Uroviricota</taxon>
        <taxon>Caudoviricetes</taxon>
        <taxon>Peduoviridae</taxon>
        <taxon>Maltschvirus</taxon>
        <taxon>Maltschvirus maltsch</taxon>
    </lineage>
</organism>
<sequence length="108" mass="12193">MYIDNQPVLSVWDYELEDANGNKHQFKHAMVVSGKAMNKLARPSATDLRMVRDMFNRPNIGSNDSGVLKAPSQKLGLVWARCNRVSVREPNEGDDLSNMLISREPVLH</sequence>
<dbReference type="EMBL" id="LR796330">
    <property type="protein sequence ID" value="CAB4137369.1"/>
    <property type="molecule type" value="Genomic_DNA"/>
</dbReference>
<reference evidence="3" key="1">
    <citation type="submission" date="2020-04" db="EMBL/GenBank/DDBJ databases">
        <authorList>
            <person name="Chiriac C."/>
            <person name="Salcher M."/>
            <person name="Ghai R."/>
            <person name="Kavagutti S V."/>
        </authorList>
    </citation>
    <scope>NUCLEOTIDE SEQUENCE</scope>
</reference>
<name>A0A6J5P4Q8_9CAUD</name>
<evidence type="ECO:0000313" key="2">
    <source>
        <dbReference type="EMBL" id="CAB4161055.1"/>
    </source>
</evidence>
<evidence type="ECO:0000313" key="3">
    <source>
        <dbReference type="EMBL" id="CAB4166463.1"/>
    </source>
</evidence>
<accession>A0A6J5P4Q8</accession>
<gene>
    <name evidence="1" type="ORF">UFOVP322_34</name>
    <name evidence="2" type="ORF">UFOVP771_32</name>
    <name evidence="3" type="ORF">UFOVP850_32</name>
</gene>
<protein>
    <submittedName>
        <fullName evidence="3">Uncharacterized protein</fullName>
    </submittedName>
</protein>
<evidence type="ECO:0000313" key="1">
    <source>
        <dbReference type="EMBL" id="CAB4137369.1"/>
    </source>
</evidence>